<dbReference type="SUPFAM" id="SSF56317">
    <property type="entry name" value="Carbon-nitrogen hydrolase"/>
    <property type="match status" value="1"/>
</dbReference>
<gene>
    <name evidence="1" type="ORF">Ade02nite_44170</name>
</gene>
<evidence type="ECO:0000313" key="2">
    <source>
        <dbReference type="Proteomes" id="UP000609879"/>
    </source>
</evidence>
<proteinExistence type="predicted"/>
<dbReference type="Proteomes" id="UP000609879">
    <property type="component" value="Unassembled WGS sequence"/>
</dbReference>
<reference evidence="1 2" key="1">
    <citation type="submission" date="2021-01" db="EMBL/GenBank/DDBJ databases">
        <title>Whole genome shotgun sequence of Actinoplanes deccanensis NBRC 13994.</title>
        <authorList>
            <person name="Komaki H."/>
            <person name="Tamura T."/>
        </authorList>
    </citation>
    <scope>NUCLEOTIDE SEQUENCE [LARGE SCALE GENOMIC DNA]</scope>
    <source>
        <strain evidence="1 2">NBRC 13994</strain>
    </source>
</reference>
<name>A0ABQ3Y703_9ACTN</name>
<keyword evidence="2" id="KW-1185">Reference proteome</keyword>
<evidence type="ECO:0000313" key="1">
    <source>
        <dbReference type="EMBL" id="GID75776.1"/>
    </source>
</evidence>
<dbReference type="Gene3D" id="3.60.110.10">
    <property type="entry name" value="Carbon-nitrogen hydrolase"/>
    <property type="match status" value="1"/>
</dbReference>
<protein>
    <recommendedName>
        <fullName evidence="3">CN hydrolase domain-containing protein</fullName>
    </recommendedName>
</protein>
<dbReference type="RefSeq" id="WP_203766766.1">
    <property type="nucleotide sequence ID" value="NZ_BAAABO010000046.1"/>
</dbReference>
<dbReference type="EMBL" id="BOMI01000084">
    <property type="protein sequence ID" value="GID75776.1"/>
    <property type="molecule type" value="Genomic_DNA"/>
</dbReference>
<comment type="caution">
    <text evidence="1">The sequence shown here is derived from an EMBL/GenBank/DDBJ whole genome shotgun (WGS) entry which is preliminary data.</text>
</comment>
<sequence>MSDLSITAVSEDLDPAEIFAKLFRHYSRNLGRMGRLDMSEWRGSDEVEGATQRLAASIRDSGVVTVPQFADAMSHPRKAFILLRAIDWALHSIDPHGGAHGHGRLGRYRRAFRRSGFYYGDESWGYVLPRRTYPTRPQPVPDDLSGYLEALMWVERMPDHIHFRVAGPELDFAQEIRDAAIGGEEITVGCVPFIDHLDELRLKRIDRADRWYSIQLRDGSPRRGQNWDRHWKERCRLVLANLDRSGAHIGLLPELALTDDLLAGWRELLHAHRRPPESRLQWLLVGTGPLTGGSAQDPPPNRAVLLHRDSGEEVWYQDKCEPFTLTQRQIEDWQLAGLEPGPRAEWKRDTRDRHVVDAWAGRFAVLICEDLGRVVSIGADLSTVGPTHLFVPVFAPPVARHRWQEQAAVQFAHAVGSVSIVANSQAVKWLNGGAPSGPEEVGTALVMKPLSRGPGETWAVTTEIKHTSGDAAGVASFAVPRGCGGPAGEEEARRW</sequence>
<dbReference type="InterPro" id="IPR036526">
    <property type="entry name" value="C-N_Hydrolase_sf"/>
</dbReference>
<accession>A0ABQ3Y703</accession>
<organism evidence="1 2">
    <name type="scientific">Paractinoplanes deccanensis</name>
    <dbReference type="NCBI Taxonomy" id="113561"/>
    <lineage>
        <taxon>Bacteria</taxon>
        <taxon>Bacillati</taxon>
        <taxon>Actinomycetota</taxon>
        <taxon>Actinomycetes</taxon>
        <taxon>Micromonosporales</taxon>
        <taxon>Micromonosporaceae</taxon>
        <taxon>Paractinoplanes</taxon>
    </lineage>
</organism>
<evidence type="ECO:0008006" key="3">
    <source>
        <dbReference type="Google" id="ProtNLM"/>
    </source>
</evidence>